<evidence type="ECO:0000313" key="3">
    <source>
        <dbReference type="Proteomes" id="UP000432464"/>
    </source>
</evidence>
<dbReference type="InterPro" id="IPR001466">
    <property type="entry name" value="Beta-lactam-related"/>
</dbReference>
<dbReference type="PANTHER" id="PTHR43283:SF3">
    <property type="entry name" value="BETA-LACTAMASE FAMILY PROTEIN (AFU_ORTHOLOGUE AFUA_5G07500)"/>
    <property type="match status" value="1"/>
</dbReference>
<dbReference type="InterPro" id="IPR012338">
    <property type="entry name" value="Beta-lactam/transpept-like"/>
</dbReference>
<comment type="caution">
    <text evidence="2">The sequence shown here is derived from an EMBL/GenBank/DDBJ whole genome shotgun (WGS) entry which is preliminary data.</text>
</comment>
<dbReference type="EMBL" id="WMBB01000021">
    <property type="protein sequence ID" value="MTE17240.1"/>
    <property type="molecule type" value="Genomic_DNA"/>
</dbReference>
<keyword evidence="2" id="KW-0378">Hydrolase</keyword>
<dbReference type="SUPFAM" id="SSF56601">
    <property type="entry name" value="beta-lactamase/transpeptidase-like"/>
    <property type="match status" value="1"/>
</dbReference>
<accession>A0A6I3L863</accession>
<dbReference type="Proteomes" id="UP000432464">
    <property type="component" value="Unassembled WGS sequence"/>
</dbReference>
<dbReference type="Gene3D" id="3.40.710.10">
    <property type="entry name" value="DD-peptidase/beta-lactamase superfamily"/>
    <property type="match status" value="1"/>
</dbReference>
<protein>
    <submittedName>
        <fullName evidence="2">Serine hydrolase</fullName>
    </submittedName>
</protein>
<dbReference type="InterPro" id="IPR050789">
    <property type="entry name" value="Diverse_Enzym_Activities"/>
</dbReference>
<dbReference type="GO" id="GO:0016787">
    <property type="term" value="F:hydrolase activity"/>
    <property type="evidence" value="ECO:0007669"/>
    <property type="project" value="UniProtKB-KW"/>
</dbReference>
<dbReference type="PANTHER" id="PTHR43283">
    <property type="entry name" value="BETA-LACTAMASE-RELATED"/>
    <property type="match status" value="1"/>
</dbReference>
<keyword evidence="3" id="KW-1185">Reference proteome</keyword>
<feature type="domain" description="Beta-lactamase-related" evidence="1">
    <location>
        <begin position="46"/>
        <end position="408"/>
    </location>
</feature>
<evidence type="ECO:0000313" key="2">
    <source>
        <dbReference type="EMBL" id="MTE17240.1"/>
    </source>
</evidence>
<name>A0A6I3L863_9NOCA</name>
<organism evidence="2 3">
    <name type="scientific">Nocardia aurantiaca</name>
    <dbReference type="NCBI Taxonomy" id="2675850"/>
    <lineage>
        <taxon>Bacteria</taxon>
        <taxon>Bacillati</taxon>
        <taxon>Actinomycetota</taxon>
        <taxon>Actinomycetes</taxon>
        <taxon>Mycobacteriales</taxon>
        <taxon>Nocardiaceae</taxon>
        <taxon>Nocardia</taxon>
    </lineage>
</organism>
<sequence>MTAPTLRKIPARREYQRPPAVDRGCRWKGVTAVNGFSADGLKKVSEVLDGYVERGEVVGAVAAIYRHGEPVQVDTSGWRDRAAGQPMRRDTLFRIASMTKPITAVAALTLVDEGRIGLSDSVDTWLPELADRKVMRDPDGSPEDVVPAERPITVEDLLTYRLGLGWGRSSLAPQLFALTADPIASAIGVANAERLAPDEWLRRVGELPLIAQPGTIWRYHTASDILGILISRVAGQPLETVLRERVLDPLGMADTGFTVPEHERDRLSVLYGPDDAELDRPATTAWGEPPLFPSGGAGLVSTVDDYGRFARMLIEGGELDGVRILSAETAAALSRDHLTPEQHAAAPFNPPLGQFIWADQGFGYGVKMQTEPGTGVPGVGTLSWPGGFGTAWYADPEKNLVALLFVQSANIIIAAEWRSPLGDDFLTGVYGALVD</sequence>
<reference evidence="2 3" key="1">
    <citation type="submission" date="2019-11" db="EMBL/GenBank/DDBJ databases">
        <title>Nocardia sp. nov. CT2-14 isolated from soil.</title>
        <authorList>
            <person name="Kanchanasin P."/>
            <person name="Tanasupawat S."/>
            <person name="Yuki M."/>
            <person name="Kudo T."/>
        </authorList>
    </citation>
    <scope>NUCLEOTIDE SEQUENCE [LARGE SCALE GENOMIC DNA]</scope>
    <source>
        <strain evidence="2 3">CT2-14</strain>
    </source>
</reference>
<gene>
    <name evidence="2" type="ORF">GLP40_31450</name>
</gene>
<proteinExistence type="predicted"/>
<dbReference type="Pfam" id="PF00144">
    <property type="entry name" value="Beta-lactamase"/>
    <property type="match status" value="1"/>
</dbReference>
<evidence type="ECO:0000259" key="1">
    <source>
        <dbReference type="Pfam" id="PF00144"/>
    </source>
</evidence>
<dbReference type="AlphaFoldDB" id="A0A6I3L863"/>